<dbReference type="GO" id="GO:0007009">
    <property type="term" value="P:plasma membrane organization"/>
    <property type="evidence" value="ECO:0007669"/>
    <property type="project" value="InterPro"/>
</dbReference>
<dbReference type="Gene3D" id="1.20.1270.60">
    <property type="entry name" value="Arfaptin homology (AH) domain/BAR domain"/>
    <property type="match status" value="1"/>
</dbReference>
<dbReference type="GO" id="GO:0009898">
    <property type="term" value="C:cytoplasmic side of plasma membrane"/>
    <property type="evidence" value="ECO:0007669"/>
    <property type="project" value="TreeGrafter"/>
</dbReference>
<feature type="compositionally biased region" description="Polar residues" evidence="1">
    <location>
        <begin position="537"/>
        <end position="556"/>
    </location>
</feature>
<evidence type="ECO:0000259" key="2">
    <source>
        <dbReference type="PROSITE" id="PS51338"/>
    </source>
</evidence>
<evidence type="ECO:0000256" key="1">
    <source>
        <dbReference type="SAM" id="MobiDB-lite"/>
    </source>
</evidence>
<feature type="region of interest" description="Disordered" evidence="1">
    <location>
        <begin position="537"/>
        <end position="586"/>
    </location>
</feature>
<sequence length="586" mass="64183">MSVEVEFNVLSTLFQTVAHDLKASSSAWENVCTRAIKLANQLNTTVNCLSSFIDAIQIISDFANNIKGSSRDIGASLTRFCMRQRSLENLIRSLANSLSEQFAGSMDKKGVEWKQRVQEIERRHTKSFKKTRSRKQNFEADCLQEQRNSCGELLFEQRNQFIYFVNALLPVMNMEVNLLDEGTHVRQVRDAIETTVNESDSQHIIQTLLEDLCHNGESSWQRRITSPTRSAKSTISSATGSHMRPSSPSQASSAEWSGLDSGRVYASISSAPIENHARRMQISANTYIPPSSGSASTLPSPTSPTSKPPLPIGSRRAYTANSAVQPFPNLGIVNPLSMSANDISEPSRRSQRPLSFSGDPSDFLQEESNLVNVDRNQAGRTSAALIAETIDQIDRLGIELDSYCRTLKPVENSSGLGSSVASSTDMQNGYGQIGGPSSPAIISSGAPTPIAASAPSSIGNNGPVPFPTSLPVGLRYRPDSIRPPPPERRNSTITAATPNAPSIADLRHHQAISSRTNSTNDLQNQSNYATYYHQHQKVSTPAISEQRSFGFKSNESPLPPPPTQIILQQPYRPPPPAYHQYHSSRY</sequence>
<accession>A0A914C9P0</accession>
<feature type="compositionally biased region" description="Polar residues" evidence="1">
    <location>
        <begin position="219"/>
        <end position="240"/>
    </location>
</feature>
<name>A0A914C9P0_9BILA</name>
<protein>
    <submittedName>
        <fullName evidence="4">IMD domain-containing protein</fullName>
    </submittedName>
</protein>
<dbReference type="Pfam" id="PF08397">
    <property type="entry name" value="IMD"/>
    <property type="match status" value="1"/>
</dbReference>
<dbReference type="InterPro" id="IPR030127">
    <property type="entry name" value="MTSS1/MTSS2"/>
</dbReference>
<feature type="region of interest" description="Disordered" evidence="1">
    <location>
        <begin position="286"/>
        <end position="310"/>
    </location>
</feature>
<dbReference type="WBParaSite" id="ACRNAN_Path_655.g2462.t1">
    <property type="protein sequence ID" value="ACRNAN_Path_655.g2462.t1"/>
    <property type="gene ID" value="ACRNAN_Path_655.g2462"/>
</dbReference>
<feature type="compositionally biased region" description="Basic and acidic residues" evidence="1">
    <location>
        <begin position="476"/>
        <end position="490"/>
    </location>
</feature>
<evidence type="ECO:0000313" key="3">
    <source>
        <dbReference type="Proteomes" id="UP000887540"/>
    </source>
</evidence>
<dbReference type="SUPFAM" id="SSF103657">
    <property type="entry name" value="BAR/IMD domain-like"/>
    <property type="match status" value="1"/>
</dbReference>
<feature type="region of interest" description="Disordered" evidence="1">
    <location>
        <begin position="219"/>
        <end position="255"/>
    </location>
</feature>
<dbReference type="PROSITE" id="PS51338">
    <property type="entry name" value="IMD"/>
    <property type="match status" value="1"/>
</dbReference>
<reference evidence="4" key="1">
    <citation type="submission" date="2022-11" db="UniProtKB">
        <authorList>
            <consortium name="WormBaseParasite"/>
        </authorList>
    </citation>
    <scope>IDENTIFICATION</scope>
</reference>
<feature type="region of interest" description="Disordered" evidence="1">
    <location>
        <begin position="341"/>
        <end position="363"/>
    </location>
</feature>
<feature type="compositionally biased region" description="Low complexity" evidence="1">
    <location>
        <begin position="289"/>
        <end position="305"/>
    </location>
</feature>
<dbReference type="PANTHER" id="PTHR15708">
    <property type="entry name" value="ACTIN BUNDLING/MISSING IN METASTASIS-RELATED"/>
    <property type="match status" value="1"/>
</dbReference>
<proteinExistence type="predicted"/>
<dbReference type="InterPro" id="IPR027267">
    <property type="entry name" value="AH/BAR_dom_sf"/>
</dbReference>
<dbReference type="PANTHER" id="PTHR15708:SF4">
    <property type="entry name" value="FI21477P1-RELATED"/>
    <property type="match status" value="1"/>
</dbReference>
<organism evidence="3 4">
    <name type="scientific">Acrobeloides nanus</name>
    <dbReference type="NCBI Taxonomy" id="290746"/>
    <lineage>
        <taxon>Eukaryota</taxon>
        <taxon>Metazoa</taxon>
        <taxon>Ecdysozoa</taxon>
        <taxon>Nematoda</taxon>
        <taxon>Chromadorea</taxon>
        <taxon>Rhabditida</taxon>
        <taxon>Tylenchina</taxon>
        <taxon>Cephalobomorpha</taxon>
        <taxon>Cephaloboidea</taxon>
        <taxon>Cephalobidae</taxon>
        <taxon>Acrobeloides</taxon>
    </lineage>
</organism>
<feature type="domain" description="IMD" evidence="2">
    <location>
        <begin position="1"/>
        <end position="147"/>
    </location>
</feature>
<feature type="compositionally biased region" description="Low complexity" evidence="1">
    <location>
        <begin position="245"/>
        <end position="254"/>
    </location>
</feature>
<dbReference type="GO" id="GO:0030031">
    <property type="term" value="P:cell projection assembly"/>
    <property type="evidence" value="ECO:0007669"/>
    <property type="project" value="TreeGrafter"/>
</dbReference>
<dbReference type="GO" id="GO:0005543">
    <property type="term" value="F:phospholipid binding"/>
    <property type="evidence" value="ECO:0007669"/>
    <property type="project" value="TreeGrafter"/>
</dbReference>
<dbReference type="GO" id="GO:0003779">
    <property type="term" value="F:actin binding"/>
    <property type="evidence" value="ECO:0007669"/>
    <property type="project" value="InterPro"/>
</dbReference>
<dbReference type="AlphaFoldDB" id="A0A914C9P0"/>
<dbReference type="Proteomes" id="UP000887540">
    <property type="component" value="Unplaced"/>
</dbReference>
<feature type="region of interest" description="Disordered" evidence="1">
    <location>
        <begin position="453"/>
        <end position="502"/>
    </location>
</feature>
<feature type="compositionally biased region" description="Polar residues" evidence="1">
    <location>
        <begin position="491"/>
        <end position="500"/>
    </location>
</feature>
<dbReference type="InterPro" id="IPR013606">
    <property type="entry name" value="I-BAR_dom"/>
</dbReference>
<dbReference type="GO" id="GO:0015629">
    <property type="term" value="C:actin cytoskeleton"/>
    <property type="evidence" value="ECO:0007669"/>
    <property type="project" value="TreeGrafter"/>
</dbReference>
<evidence type="ECO:0000313" key="4">
    <source>
        <dbReference type="WBParaSite" id="ACRNAN_Path_655.g2462.t1"/>
    </source>
</evidence>
<keyword evidence="3" id="KW-1185">Reference proteome</keyword>